<reference evidence="6 7" key="1">
    <citation type="submission" date="2015-06" db="EMBL/GenBank/DDBJ databases">
        <title>Draft genome sequence of beer spoilage bacterium Megasphaera cerevisiae type strain 20462.</title>
        <authorList>
            <person name="Kutumbaka K."/>
            <person name="Pasmowitz J."/>
            <person name="Mategko J."/>
            <person name="Reyes D."/>
            <person name="Friedrich A."/>
            <person name="Han S."/>
            <person name="Martens-Habbena W."/>
            <person name="Neal-McKinney J."/>
            <person name="Janagama H.K."/>
            <person name="Nadala C."/>
            <person name="Samadpour M."/>
        </authorList>
    </citation>
    <scope>NUCLEOTIDE SEQUENCE [LARGE SCALE GENOMIC DNA]</scope>
    <source>
        <strain evidence="6 7">DSM 20462</strain>
    </source>
</reference>
<evidence type="ECO:0000256" key="2">
    <source>
        <dbReference type="ARBA" id="ARBA00023125"/>
    </source>
</evidence>
<dbReference type="InterPro" id="IPR036721">
    <property type="entry name" value="RCK_C_sf"/>
</dbReference>
<dbReference type="InParanoid" id="A0A0J6WTV6"/>
<protein>
    <recommendedName>
        <fullName evidence="8">GntR family transcriptional regulator</fullName>
    </recommendedName>
</protein>
<dbReference type="OrthoDB" id="226679at2"/>
<dbReference type="PROSITE" id="PS50949">
    <property type="entry name" value="HTH_GNTR"/>
    <property type="match status" value="1"/>
</dbReference>
<evidence type="ECO:0000313" key="6">
    <source>
        <dbReference type="EMBL" id="KMO85593.1"/>
    </source>
</evidence>
<dbReference type="PATRIC" id="fig|1122219.3.peg.2630"/>
<dbReference type="GO" id="GO:0006813">
    <property type="term" value="P:potassium ion transport"/>
    <property type="evidence" value="ECO:0007669"/>
    <property type="project" value="InterPro"/>
</dbReference>
<dbReference type="Pfam" id="PF02080">
    <property type="entry name" value="TrkA_C"/>
    <property type="match status" value="1"/>
</dbReference>
<evidence type="ECO:0000259" key="5">
    <source>
        <dbReference type="PROSITE" id="PS51202"/>
    </source>
</evidence>
<dbReference type="SUPFAM" id="SSF116726">
    <property type="entry name" value="TrkA C-terminal domain-like"/>
    <property type="match status" value="1"/>
</dbReference>
<dbReference type="AlphaFoldDB" id="A0A0J6WTV6"/>
<evidence type="ECO:0000256" key="3">
    <source>
        <dbReference type="ARBA" id="ARBA00023163"/>
    </source>
</evidence>
<keyword evidence="2" id="KW-0238">DNA-binding</keyword>
<keyword evidence="3" id="KW-0804">Transcription</keyword>
<dbReference type="PROSITE" id="PS51202">
    <property type="entry name" value="RCK_C"/>
    <property type="match status" value="1"/>
</dbReference>
<keyword evidence="1" id="KW-0805">Transcription regulation</keyword>
<dbReference type="STRING" id="39029.BSR42_09130"/>
<dbReference type="GO" id="GO:0003677">
    <property type="term" value="F:DNA binding"/>
    <property type="evidence" value="ECO:0007669"/>
    <property type="project" value="UniProtKB-KW"/>
</dbReference>
<dbReference type="SMART" id="SM00345">
    <property type="entry name" value="HTH_GNTR"/>
    <property type="match status" value="1"/>
</dbReference>
<dbReference type="CDD" id="cd07377">
    <property type="entry name" value="WHTH_GntR"/>
    <property type="match status" value="1"/>
</dbReference>
<dbReference type="Gene3D" id="1.10.10.10">
    <property type="entry name" value="Winged helix-like DNA-binding domain superfamily/Winged helix DNA-binding domain"/>
    <property type="match status" value="1"/>
</dbReference>
<feature type="domain" description="HTH gntR-type" evidence="4">
    <location>
        <begin position="7"/>
        <end position="75"/>
    </location>
</feature>
<dbReference type="InterPro" id="IPR036390">
    <property type="entry name" value="WH_DNA-bd_sf"/>
</dbReference>
<evidence type="ECO:0008006" key="8">
    <source>
        <dbReference type="Google" id="ProtNLM"/>
    </source>
</evidence>
<dbReference type="InterPro" id="IPR036388">
    <property type="entry name" value="WH-like_DNA-bd_sf"/>
</dbReference>
<keyword evidence="7" id="KW-1185">Reference proteome</keyword>
<feature type="domain" description="RCK C-terminal" evidence="5">
    <location>
        <begin position="121"/>
        <end position="206"/>
    </location>
</feature>
<dbReference type="RefSeq" id="WP_048515227.1">
    <property type="nucleotide sequence ID" value="NZ_FUXD01000047.1"/>
</dbReference>
<accession>A0A0J6WTV6</accession>
<evidence type="ECO:0000313" key="7">
    <source>
        <dbReference type="Proteomes" id="UP000036503"/>
    </source>
</evidence>
<dbReference type="GO" id="GO:0008324">
    <property type="term" value="F:monoatomic cation transmembrane transporter activity"/>
    <property type="evidence" value="ECO:0007669"/>
    <property type="project" value="InterPro"/>
</dbReference>
<dbReference type="Gene3D" id="3.30.70.1450">
    <property type="entry name" value="Regulator of K+ conductance, C-terminal domain"/>
    <property type="match status" value="1"/>
</dbReference>
<organism evidence="6 7">
    <name type="scientific">Megasphaera cerevisiae DSM 20462</name>
    <dbReference type="NCBI Taxonomy" id="1122219"/>
    <lineage>
        <taxon>Bacteria</taxon>
        <taxon>Bacillati</taxon>
        <taxon>Bacillota</taxon>
        <taxon>Negativicutes</taxon>
        <taxon>Veillonellales</taxon>
        <taxon>Veillonellaceae</taxon>
        <taxon>Megasphaera</taxon>
    </lineage>
</organism>
<sequence>MKDSNSISRYQQIAVDIAGKIVSGNYREGDKIFARSMLAAQYQVSPETARRAIALLADLEIISVIRGSGCTINSVEKAIRFRKQFYNYVSISTLRKNLNIQLDQQIENLMEIKKTTGQLMEQLEHYQHINPLYPMHIKITDQCLYLGQSIEAVQLWQKTGATIVALNRSENFQISPGPSVELQLDDELYFVSDADGWQRLHQFLYDTSREKNFSVCSADRKGDFKNRDEL</sequence>
<dbReference type="Proteomes" id="UP000036503">
    <property type="component" value="Unassembled WGS sequence"/>
</dbReference>
<dbReference type="FunCoup" id="A0A0J6WTV6">
    <property type="interactions" value="128"/>
</dbReference>
<dbReference type="Pfam" id="PF00392">
    <property type="entry name" value="GntR"/>
    <property type="match status" value="1"/>
</dbReference>
<evidence type="ECO:0000259" key="4">
    <source>
        <dbReference type="PROSITE" id="PS50949"/>
    </source>
</evidence>
<name>A0A0J6WTV6_9FIRM</name>
<gene>
    <name evidence="6" type="ORF">AB840_12750</name>
</gene>
<proteinExistence type="predicted"/>
<dbReference type="GO" id="GO:0003700">
    <property type="term" value="F:DNA-binding transcription factor activity"/>
    <property type="evidence" value="ECO:0007669"/>
    <property type="project" value="InterPro"/>
</dbReference>
<comment type="caution">
    <text evidence="6">The sequence shown here is derived from an EMBL/GenBank/DDBJ whole genome shotgun (WGS) entry which is preliminary data.</text>
</comment>
<evidence type="ECO:0000256" key="1">
    <source>
        <dbReference type="ARBA" id="ARBA00023015"/>
    </source>
</evidence>
<dbReference type="InterPro" id="IPR006037">
    <property type="entry name" value="RCK_C"/>
</dbReference>
<dbReference type="EMBL" id="LEKT01000055">
    <property type="protein sequence ID" value="KMO85593.1"/>
    <property type="molecule type" value="Genomic_DNA"/>
</dbReference>
<dbReference type="InterPro" id="IPR000524">
    <property type="entry name" value="Tscrpt_reg_HTH_GntR"/>
</dbReference>
<dbReference type="SUPFAM" id="SSF46785">
    <property type="entry name" value="Winged helix' DNA-binding domain"/>
    <property type="match status" value="1"/>
</dbReference>